<accession>A0A0K2UQL3</accession>
<organism evidence="1">
    <name type="scientific">Lepeophtheirus salmonis</name>
    <name type="common">Salmon louse</name>
    <name type="synonym">Caligus salmonis</name>
    <dbReference type="NCBI Taxonomy" id="72036"/>
    <lineage>
        <taxon>Eukaryota</taxon>
        <taxon>Metazoa</taxon>
        <taxon>Ecdysozoa</taxon>
        <taxon>Arthropoda</taxon>
        <taxon>Crustacea</taxon>
        <taxon>Multicrustacea</taxon>
        <taxon>Hexanauplia</taxon>
        <taxon>Copepoda</taxon>
        <taxon>Siphonostomatoida</taxon>
        <taxon>Caligidae</taxon>
        <taxon>Lepeophtheirus</taxon>
    </lineage>
</organism>
<dbReference type="AlphaFoldDB" id="A0A0K2UQL3"/>
<reference evidence="1" key="1">
    <citation type="submission" date="2014-05" db="EMBL/GenBank/DDBJ databases">
        <authorList>
            <person name="Chronopoulou M."/>
        </authorList>
    </citation>
    <scope>NUCLEOTIDE SEQUENCE</scope>
    <source>
        <tissue evidence="1">Whole organism</tissue>
    </source>
</reference>
<feature type="non-terminal residue" evidence="1">
    <location>
        <position position="72"/>
    </location>
</feature>
<proteinExistence type="predicted"/>
<protein>
    <submittedName>
        <fullName evidence="1">Uncharacterized protein</fullName>
    </submittedName>
</protein>
<evidence type="ECO:0000313" key="1">
    <source>
        <dbReference type="EMBL" id="CDW40036.1"/>
    </source>
</evidence>
<dbReference type="EMBL" id="HACA01022675">
    <property type="protein sequence ID" value="CDW40036.1"/>
    <property type="molecule type" value="Transcribed_RNA"/>
</dbReference>
<sequence length="72" mass="8050">MMSNLLSSFCLQGTQGDTFSEVNCLKIHFFKVILPGNVNNSKFTTLLCRCPFPVKVCDRDFGSRESLPLCSN</sequence>
<name>A0A0K2UQL3_LEPSM</name>